<dbReference type="EMBL" id="LFZW01000001">
    <property type="protein sequence ID" value="KMY49411.1"/>
    <property type="molecule type" value="Genomic_DNA"/>
</dbReference>
<evidence type="ECO:0000313" key="3">
    <source>
        <dbReference type="Proteomes" id="UP000037146"/>
    </source>
</evidence>
<proteinExistence type="predicted"/>
<evidence type="ECO:0000313" key="2">
    <source>
        <dbReference type="EMBL" id="KMY49411.1"/>
    </source>
</evidence>
<name>A0A0K9GS12_9BACI</name>
<gene>
    <name evidence="2" type="ORF">AC625_07555</name>
</gene>
<dbReference type="Proteomes" id="UP000037146">
    <property type="component" value="Unassembled WGS sequence"/>
</dbReference>
<organism evidence="2 3">
    <name type="scientific">Peribacillus loiseleuriae</name>
    <dbReference type="NCBI Taxonomy" id="1679170"/>
    <lineage>
        <taxon>Bacteria</taxon>
        <taxon>Bacillati</taxon>
        <taxon>Bacillota</taxon>
        <taxon>Bacilli</taxon>
        <taxon>Bacillales</taxon>
        <taxon>Bacillaceae</taxon>
        <taxon>Peribacillus</taxon>
    </lineage>
</organism>
<keyword evidence="1" id="KW-0472">Membrane</keyword>
<reference evidence="3" key="1">
    <citation type="submission" date="2015-07" db="EMBL/GenBank/DDBJ databases">
        <title>Genome sequencing project for genomic taxonomy and phylogenomics of Bacillus-like bacteria.</title>
        <authorList>
            <person name="Liu B."/>
            <person name="Wang J."/>
            <person name="Zhu Y."/>
            <person name="Liu G."/>
            <person name="Chen Q."/>
            <person name="Chen Z."/>
            <person name="Lan J."/>
            <person name="Che J."/>
            <person name="Ge C."/>
            <person name="Shi H."/>
            <person name="Pan Z."/>
            <person name="Liu X."/>
        </authorList>
    </citation>
    <scope>NUCLEOTIDE SEQUENCE [LARGE SCALE GENOMIC DNA]</scope>
    <source>
        <strain evidence="3">FJAT-27997</strain>
    </source>
</reference>
<dbReference type="STRING" id="1679170.AC625_07555"/>
<evidence type="ECO:0000256" key="1">
    <source>
        <dbReference type="SAM" id="Phobius"/>
    </source>
</evidence>
<comment type="caution">
    <text evidence="2">The sequence shown here is derived from an EMBL/GenBank/DDBJ whole genome shotgun (WGS) entry which is preliminary data.</text>
</comment>
<dbReference type="PATRIC" id="fig|1679170.3.peg.1621"/>
<keyword evidence="1" id="KW-1133">Transmembrane helix</keyword>
<keyword evidence="3" id="KW-1185">Reference proteome</keyword>
<keyword evidence="1" id="KW-0812">Transmembrane</keyword>
<accession>A0A0K9GS12</accession>
<sequence>MYYEIFYLDNLICLSASGVTSQFLWSKAPKIDREKRIFSIGLVRLILALRLIKLLALLFLQSAFFNYILLLVPSHNTMDGDLQNAKK</sequence>
<feature type="transmembrane region" description="Helical" evidence="1">
    <location>
        <begin position="45"/>
        <end position="69"/>
    </location>
</feature>
<protein>
    <submittedName>
        <fullName evidence="2">Uncharacterized protein</fullName>
    </submittedName>
</protein>
<dbReference type="AlphaFoldDB" id="A0A0K9GS12"/>